<dbReference type="InterPro" id="IPR023795">
    <property type="entry name" value="Serpin_CS"/>
</dbReference>
<dbReference type="Gene3D" id="2.30.39.10">
    <property type="entry name" value="Alpha-1-antitrypsin, domain 1"/>
    <property type="match status" value="1"/>
</dbReference>
<keyword evidence="2" id="KW-0472">Membrane</keyword>
<feature type="domain" description="Serpin" evidence="3">
    <location>
        <begin position="127"/>
        <end position="485"/>
    </location>
</feature>
<protein>
    <submittedName>
        <fullName evidence="4">Serpin family protein</fullName>
    </submittedName>
</protein>
<sequence>MKADDLLDGLEHIDPQLVHQADKPPQKTPHRRPLWMGLTAVAAAAAIVIGIVLWPGGGPLTGQASALAVAEYPEMAPYPNEMDYLNSDGTLDFDRWSADHDAWRASQKAQLNQPEGYDSGLEGYYTAALRQFLGDGGTENKVCSPLNIYFALGMLAELTGGSSRQQILDLLGHDTIDTLRAQAKALWNANYNDDGMLTSVLASSLWLNEDITFVQSTLDTLADTYYASSYQGEMGSAQLDQALRAWLNDQTGGLLEEAAGQVSLDPETALALATTVYYQGRWSQEFNPANTAPDVFHTPEGDVTCDFMHSSSSNNYYWGDQFSAVGKSVLYGGTLWMVLPDEGVSVDQLLADPEAMEFLLSDGEWDNQKYLIVNLSMPKFDVSGQLDLIQGLQAMGITDVFDPAVSDFTPMTEAVEDISVTQATHASRVAVDEEGVTAAAFTAMAMGGSGMPPEDEVDFTLDRPFLFLLTSSQGQPLFAGVVNQPG</sequence>
<dbReference type="AlphaFoldDB" id="A0A9D2SBQ6"/>
<comment type="similarity">
    <text evidence="1">Belongs to the serpin family.</text>
</comment>
<feature type="transmembrane region" description="Helical" evidence="2">
    <location>
        <begin position="34"/>
        <end position="54"/>
    </location>
</feature>
<evidence type="ECO:0000313" key="5">
    <source>
        <dbReference type="Proteomes" id="UP000823921"/>
    </source>
</evidence>
<dbReference type="SUPFAM" id="SSF56574">
    <property type="entry name" value="Serpins"/>
    <property type="match status" value="1"/>
</dbReference>
<comment type="caution">
    <text evidence="4">The sequence shown here is derived from an EMBL/GenBank/DDBJ whole genome shotgun (WGS) entry which is preliminary data.</text>
</comment>
<keyword evidence="2" id="KW-1133">Transmembrane helix</keyword>
<proteinExistence type="inferred from homology"/>
<dbReference type="Proteomes" id="UP000823921">
    <property type="component" value="Unassembled WGS sequence"/>
</dbReference>
<evidence type="ECO:0000259" key="3">
    <source>
        <dbReference type="SMART" id="SM00093"/>
    </source>
</evidence>
<evidence type="ECO:0000313" key="4">
    <source>
        <dbReference type="EMBL" id="HJB80826.1"/>
    </source>
</evidence>
<dbReference type="SMART" id="SM00093">
    <property type="entry name" value="SERPIN"/>
    <property type="match status" value="1"/>
</dbReference>
<dbReference type="Gene3D" id="3.30.497.10">
    <property type="entry name" value="Antithrombin, subunit I, domain 2"/>
    <property type="match status" value="1"/>
</dbReference>
<dbReference type="InterPro" id="IPR036186">
    <property type="entry name" value="Serpin_sf"/>
</dbReference>
<dbReference type="InterPro" id="IPR042185">
    <property type="entry name" value="Serpin_sf_2"/>
</dbReference>
<dbReference type="Pfam" id="PF00079">
    <property type="entry name" value="Serpin"/>
    <property type="match status" value="1"/>
</dbReference>
<reference evidence="4" key="1">
    <citation type="journal article" date="2021" name="PeerJ">
        <title>Extensive microbial diversity within the chicken gut microbiome revealed by metagenomics and culture.</title>
        <authorList>
            <person name="Gilroy R."/>
            <person name="Ravi A."/>
            <person name="Getino M."/>
            <person name="Pursley I."/>
            <person name="Horton D.L."/>
            <person name="Alikhan N.F."/>
            <person name="Baker D."/>
            <person name="Gharbi K."/>
            <person name="Hall N."/>
            <person name="Watson M."/>
            <person name="Adriaenssens E.M."/>
            <person name="Foster-Nyarko E."/>
            <person name="Jarju S."/>
            <person name="Secka A."/>
            <person name="Antonio M."/>
            <person name="Oren A."/>
            <person name="Chaudhuri R.R."/>
            <person name="La Ragione R."/>
            <person name="Hildebrand F."/>
            <person name="Pallen M.J."/>
        </authorList>
    </citation>
    <scope>NUCLEOTIDE SEQUENCE</scope>
    <source>
        <strain evidence="4">CHK192-8294</strain>
    </source>
</reference>
<dbReference type="InterPro" id="IPR000215">
    <property type="entry name" value="Serpin_fam"/>
</dbReference>
<evidence type="ECO:0000256" key="2">
    <source>
        <dbReference type="SAM" id="Phobius"/>
    </source>
</evidence>
<dbReference type="EMBL" id="DWXO01000073">
    <property type="protein sequence ID" value="HJB80826.1"/>
    <property type="molecule type" value="Genomic_DNA"/>
</dbReference>
<dbReference type="GO" id="GO:0005615">
    <property type="term" value="C:extracellular space"/>
    <property type="evidence" value="ECO:0007669"/>
    <property type="project" value="InterPro"/>
</dbReference>
<gene>
    <name evidence="4" type="ORF">H9712_07555</name>
</gene>
<dbReference type="PANTHER" id="PTHR11461">
    <property type="entry name" value="SERINE PROTEASE INHIBITOR, SERPIN"/>
    <property type="match status" value="1"/>
</dbReference>
<accession>A0A9D2SBQ6</accession>
<organism evidence="4 5">
    <name type="scientific">Candidatus Flavonifractor intestinigallinarum</name>
    <dbReference type="NCBI Taxonomy" id="2838586"/>
    <lineage>
        <taxon>Bacteria</taxon>
        <taxon>Bacillati</taxon>
        <taxon>Bacillota</taxon>
        <taxon>Clostridia</taxon>
        <taxon>Eubacteriales</taxon>
        <taxon>Oscillospiraceae</taxon>
        <taxon>Flavonifractor</taxon>
    </lineage>
</organism>
<dbReference type="PROSITE" id="PS00284">
    <property type="entry name" value="SERPIN"/>
    <property type="match status" value="1"/>
</dbReference>
<dbReference type="InterPro" id="IPR042178">
    <property type="entry name" value="Serpin_sf_1"/>
</dbReference>
<name>A0A9D2SBQ6_9FIRM</name>
<dbReference type="InterPro" id="IPR023796">
    <property type="entry name" value="Serpin_dom"/>
</dbReference>
<dbReference type="PANTHER" id="PTHR11461:SF211">
    <property type="entry name" value="GH10112P-RELATED"/>
    <property type="match status" value="1"/>
</dbReference>
<keyword evidence="2" id="KW-0812">Transmembrane</keyword>
<reference evidence="4" key="2">
    <citation type="submission" date="2021-04" db="EMBL/GenBank/DDBJ databases">
        <authorList>
            <person name="Gilroy R."/>
        </authorList>
    </citation>
    <scope>NUCLEOTIDE SEQUENCE</scope>
    <source>
        <strain evidence="4">CHK192-8294</strain>
    </source>
</reference>
<evidence type="ECO:0000256" key="1">
    <source>
        <dbReference type="RuleBase" id="RU000411"/>
    </source>
</evidence>
<dbReference type="GO" id="GO:0004867">
    <property type="term" value="F:serine-type endopeptidase inhibitor activity"/>
    <property type="evidence" value="ECO:0007669"/>
    <property type="project" value="InterPro"/>
</dbReference>